<evidence type="ECO:0000313" key="3">
    <source>
        <dbReference type="Proteomes" id="UP000019150"/>
    </source>
</evidence>
<sequence>MWLLLILLIVVLIAVVAMSVASRSNQRTREDTRLADAKADARRLIERLGGQVYNLTGTDDASKQALADAGERLNAAGSQIDQATTVTQARFAKETAIEGLYYVRAARTAMNLDPGPPVPELDGQRSAGQVTEDRTVDFDGRSIEASPTPSPQTPNYYPGGRVAGRPVPAGWYSEPWWKTALVAGAWGVGSVLLFDALFSGMHGVGYGAAGFENGYGAGYDAGFDAGQDSAQGFDGGDPGADPGGYDTAGYDGGGYDQGGYDGGGFDGNGFGDFGGGDFGGGDFGGFDGGF</sequence>
<proteinExistence type="predicted"/>
<organism evidence="2 3">
    <name type="scientific">Nocardia nova SH22a</name>
    <dbReference type="NCBI Taxonomy" id="1415166"/>
    <lineage>
        <taxon>Bacteria</taxon>
        <taxon>Bacillati</taxon>
        <taxon>Actinomycetota</taxon>
        <taxon>Actinomycetes</taxon>
        <taxon>Mycobacteriales</taxon>
        <taxon>Nocardiaceae</taxon>
        <taxon>Nocardia</taxon>
    </lineage>
</organism>
<evidence type="ECO:0000313" key="2">
    <source>
        <dbReference type="EMBL" id="AHH20885.1"/>
    </source>
</evidence>
<evidence type="ECO:0000256" key="1">
    <source>
        <dbReference type="SAM" id="MobiDB-lite"/>
    </source>
</evidence>
<dbReference type="AlphaFoldDB" id="W5TNH8"/>
<accession>W5TNH8</accession>
<keyword evidence="3" id="KW-1185">Reference proteome</keyword>
<gene>
    <name evidence="2" type="ORF">NONO_c61100</name>
</gene>
<protein>
    <recommendedName>
        <fullName evidence="4">DUF1542 domain-containing protein</fullName>
    </recommendedName>
</protein>
<dbReference type="EMBL" id="CP006850">
    <property type="protein sequence ID" value="AHH20885.1"/>
    <property type="molecule type" value="Genomic_DNA"/>
</dbReference>
<dbReference type="HOGENOM" id="CLU_097576_0_0_11"/>
<dbReference type="PATRIC" id="fig|1415166.3.peg.6285"/>
<feature type="region of interest" description="Disordered" evidence="1">
    <location>
        <begin position="139"/>
        <end position="158"/>
    </location>
</feature>
<name>W5TNH8_9NOCA</name>
<reference evidence="2 3" key="1">
    <citation type="journal article" date="2014" name="Appl. Environ. Microbiol.">
        <title>Insights into the Microbial Degradation of Rubber and Gutta-Percha by Analysis of the Complete Genome of Nocardia nova SH22a.</title>
        <authorList>
            <person name="Luo Q."/>
            <person name="Hiessl S."/>
            <person name="Poehlein A."/>
            <person name="Daniel R."/>
            <person name="Steinbuchel A."/>
        </authorList>
    </citation>
    <scope>NUCLEOTIDE SEQUENCE [LARGE SCALE GENOMIC DNA]</scope>
    <source>
        <strain evidence="2">SH22a</strain>
    </source>
</reference>
<dbReference type="KEGG" id="nno:NONO_c61100"/>
<dbReference type="STRING" id="1415166.NONO_c61100"/>
<dbReference type="eggNOG" id="ENOG502ZCEC">
    <property type="taxonomic scope" value="Bacteria"/>
</dbReference>
<evidence type="ECO:0008006" key="4">
    <source>
        <dbReference type="Google" id="ProtNLM"/>
    </source>
</evidence>
<dbReference type="Proteomes" id="UP000019150">
    <property type="component" value="Chromosome"/>
</dbReference>